<dbReference type="OrthoDB" id="2087812at2"/>
<keyword evidence="3" id="KW-1185">Reference proteome</keyword>
<dbReference type="EMBL" id="CP014167">
    <property type="protein sequence ID" value="ANS76434.1"/>
    <property type="molecule type" value="Genomic_DNA"/>
</dbReference>
<dbReference type="AlphaFoldDB" id="A0A1B1N4U1"/>
<feature type="chain" id="PRO_5008527704" description="CYTH domain-containing protein" evidence="1">
    <location>
        <begin position="34"/>
        <end position="286"/>
    </location>
</feature>
<proteinExistence type="predicted"/>
<gene>
    <name evidence="2" type="ORF">AWM70_19185</name>
</gene>
<dbReference type="STRING" id="1462996.AWM70_19185"/>
<name>A0A1B1N4U1_9BACL</name>
<dbReference type="Gene3D" id="2.40.320.10">
    <property type="entry name" value="Hypothetical Protein Pfu-838710-001"/>
    <property type="match status" value="1"/>
</dbReference>
<dbReference type="InterPro" id="IPR033469">
    <property type="entry name" value="CYTH-like_dom_sf"/>
</dbReference>
<accession>A0A1B1N4U1</accession>
<sequence length="286" mass="31464">MNFHVKIAKSITALTLTAAVLLTGWSGTQEARAASNAVPSYEVKFLLDANQVLNSDGSLQSSVTHTFGINEPAARQLVEYFDTDGLDLNDSGWNVRFRKKEDKKKYELTYKKRFSITNGDIEAALTAANKAGFDSSDDNYKAEIDWGYGKQTLSFSNDKDQSAPAGLSLPSEHEALDILVDNIPGKLEKTHSSGWGKDTLKKSRAHGPIEVSKYSGEFNGLDTDIEVWPIRTADGAGMENLIEISFKTDSYSIAAANRTQLMSLLDSQGWLVHADSLKTNLVLERY</sequence>
<keyword evidence="1" id="KW-0732">Signal</keyword>
<evidence type="ECO:0000313" key="3">
    <source>
        <dbReference type="Proteomes" id="UP000092573"/>
    </source>
</evidence>
<evidence type="ECO:0000313" key="2">
    <source>
        <dbReference type="EMBL" id="ANS76434.1"/>
    </source>
</evidence>
<dbReference type="RefSeq" id="WP_068699083.1">
    <property type="nucleotide sequence ID" value="NZ_CP014167.1"/>
</dbReference>
<protein>
    <recommendedName>
        <fullName evidence="4">CYTH domain-containing protein</fullName>
    </recommendedName>
</protein>
<dbReference type="Proteomes" id="UP000092573">
    <property type="component" value="Chromosome"/>
</dbReference>
<reference evidence="2 3" key="1">
    <citation type="submission" date="2016-01" db="EMBL/GenBank/DDBJ databases">
        <title>Complete Genome Sequence of Paenibacillus yonginensis DCY84, a novel Plant Growth-Promoting Bacteria with Elicitation of Induced Systemic Resistance.</title>
        <authorList>
            <person name="Kim Y.J."/>
            <person name="Yang D.C."/>
            <person name="Sukweenadhi J."/>
        </authorList>
    </citation>
    <scope>NUCLEOTIDE SEQUENCE [LARGE SCALE GENOMIC DNA]</scope>
    <source>
        <strain evidence="2 3">DCY84</strain>
    </source>
</reference>
<evidence type="ECO:0008006" key="4">
    <source>
        <dbReference type="Google" id="ProtNLM"/>
    </source>
</evidence>
<dbReference type="KEGG" id="pyg:AWM70_19185"/>
<dbReference type="SUPFAM" id="SSF55154">
    <property type="entry name" value="CYTH-like phosphatases"/>
    <property type="match status" value="1"/>
</dbReference>
<organism evidence="2 3">
    <name type="scientific">Paenibacillus yonginensis</name>
    <dbReference type="NCBI Taxonomy" id="1462996"/>
    <lineage>
        <taxon>Bacteria</taxon>
        <taxon>Bacillati</taxon>
        <taxon>Bacillota</taxon>
        <taxon>Bacilli</taxon>
        <taxon>Bacillales</taxon>
        <taxon>Paenibacillaceae</taxon>
        <taxon>Paenibacillus</taxon>
    </lineage>
</organism>
<feature type="signal peptide" evidence="1">
    <location>
        <begin position="1"/>
        <end position="33"/>
    </location>
</feature>
<evidence type="ECO:0000256" key="1">
    <source>
        <dbReference type="SAM" id="SignalP"/>
    </source>
</evidence>